<keyword evidence="1" id="KW-0472">Membrane</keyword>
<dbReference type="Proteomes" id="UP000531659">
    <property type="component" value="Unassembled WGS sequence"/>
</dbReference>
<dbReference type="InterPro" id="IPR021486">
    <property type="entry name" value="DUF3139"/>
</dbReference>
<proteinExistence type="predicted"/>
<keyword evidence="1" id="KW-1133">Transmembrane helix</keyword>
<protein>
    <submittedName>
        <fullName evidence="2">DUF3139 domain-containing protein</fullName>
    </submittedName>
</protein>
<name>A0A7Y3SZY4_9CLOT</name>
<feature type="transmembrane region" description="Helical" evidence="1">
    <location>
        <begin position="12"/>
        <end position="29"/>
    </location>
</feature>
<comment type="caution">
    <text evidence="2">The sequence shown here is derived from an EMBL/GenBank/DDBJ whole genome shotgun (WGS) entry which is preliminary data.</text>
</comment>
<gene>
    <name evidence="2" type="ORF">HLQ16_16605</name>
</gene>
<dbReference type="Pfam" id="PF11337">
    <property type="entry name" value="DUF3139"/>
    <property type="match status" value="1"/>
</dbReference>
<evidence type="ECO:0000256" key="1">
    <source>
        <dbReference type="SAM" id="Phobius"/>
    </source>
</evidence>
<sequence>MQNKIKLRSKVTIILSLLVVGFLLYFYPIQKYLAEKSFDKYISVQGVSKDNIKSKRILKDYTQDGYYIDIVYKDDNDYVYSYKYFVGKNSFKYSIQCIVYKQNVAVDTIGYKIKYPPLR</sequence>
<evidence type="ECO:0000313" key="3">
    <source>
        <dbReference type="Proteomes" id="UP000531659"/>
    </source>
</evidence>
<organism evidence="2 3">
    <name type="scientific">Clostridium estertheticum</name>
    <dbReference type="NCBI Taxonomy" id="238834"/>
    <lineage>
        <taxon>Bacteria</taxon>
        <taxon>Bacillati</taxon>
        <taxon>Bacillota</taxon>
        <taxon>Clostridia</taxon>
        <taxon>Eubacteriales</taxon>
        <taxon>Clostridiaceae</taxon>
        <taxon>Clostridium</taxon>
    </lineage>
</organism>
<reference evidence="2 3" key="1">
    <citation type="submission" date="2020-05" db="EMBL/GenBank/DDBJ databases">
        <title>Complete genome of Clostridium estertheticum subspecies estertheticum, isolated from Vacuum packed lamb meat from New Zealand imported to Switzerland.</title>
        <authorList>
            <person name="Wambui J."/>
            <person name="Stevens M.J.A."/>
            <person name="Stephan R."/>
        </authorList>
    </citation>
    <scope>NUCLEOTIDE SEQUENCE [LARGE SCALE GENOMIC DNA]</scope>
    <source>
        <strain evidence="2 3">CEST001</strain>
    </source>
</reference>
<dbReference type="RefSeq" id="WP_171298187.1">
    <property type="nucleotide sequence ID" value="NZ_CP077610.1"/>
</dbReference>
<keyword evidence="1" id="KW-0812">Transmembrane</keyword>
<evidence type="ECO:0000313" key="2">
    <source>
        <dbReference type="EMBL" id="NNU77557.1"/>
    </source>
</evidence>
<dbReference type="AlphaFoldDB" id="A0A7Y3SZY4"/>
<dbReference type="EMBL" id="JABEYB010000013">
    <property type="protein sequence ID" value="NNU77557.1"/>
    <property type="molecule type" value="Genomic_DNA"/>
</dbReference>
<accession>A0A7Y3SZY4</accession>